<comment type="caution">
    <text evidence="8">The sequence shown here is derived from an EMBL/GenBank/DDBJ whole genome shotgun (WGS) entry which is preliminary data.</text>
</comment>
<dbReference type="Proteomes" id="UP000076962">
    <property type="component" value="Unassembled WGS sequence"/>
</dbReference>
<dbReference type="EMBL" id="LUTY01001168">
    <property type="protein sequence ID" value="OAD22104.1"/>
    <property type="molecule type" value="Genomic_DNA"/>
</dbReference>
<evidence type="ECO:0000256" key="6">
    <source>
        <dbReference type="ARBA" id="ARBA00048348"/>
    </source>
</evidence>
<gene>
    <name evidence="8" type="ORF">THIOM_002111</name>
</gene>
<feature type="non-terminal residue" evidence="8">
    <location>
        <position position="164"/>
    </location>
</feature>
<evidence type="ECO:0000256" key="1">
    <source>
        <dbReference type="ARBA" id="ARBA00010718"/>
    </source>
</evidence>
<dbReference type="AlphaFoldDB" id="A0A176S2C7"/>
<evidence type="ECO:0000256" key="3">
    <source>
        <dbReference type="ARBA" id="ARBA00022723"/>
    </source>
</evidence>
<sequence>MIYKKLASAAQRLFHLPIVPEKDHWGYEGKTGPAYWDCLSEEYALCGSGKQQSPIDITNSIKADLPPLIFNYHPIPLIIENNGHTIQVTAAGTLKIGDNAYQLVQFHFHTPSEEAINGKRTDMVIHLVHQNIQGALAVVAVLLKAGDMPNSCIETLLRLMPKTQ</sequence>
<dbReference type="SMART" id="SM01057">
    <property type="entry name" value="Carb_anhydrase"/>
    <property type="match status" value="1"/>
</dbReference>
<reference evidence="8 9" key="1">
    <citation type="submission" date="2016-05" db="EMBL/GenBank/DDBJ databases">
        <title>Single-cell genome of chain-forming Candidatus Thiomargarita nelsonii and comparison to other large sulfur-oxidizing bacteria.</title>
        <authorList>
            <person name="Winkel M."/>
            <person name="Salman V."/>
            <person name="Woyke T."/>
            <person name="Schulz-Vogt H."/>
            <person name="Richter M."/>
            <person name="Flood B."/>
            <person name="Bailey J."/>
            <person name="Amann R."/>
            <person name="Mussmann M."/>
        </authorList>
    </citation>
    <scope>NUCLEOTIDE SEQUENCE [LARGE SCALE GENOMIC DNA]</scope>
    <source>
        <strain evidence="8 9">THI036</strain>
    </source>
</reference>
<dbReference type="EC" id="4.2.1.1" evidence="2"/>
<name>A0A176S2C7_9GAMM</name>
<evidence type="ECO:0000259" key="7">
    <source>
        <dbReference type="PROSITE" id="PS51144"/>
    </source>
</evidence>
<proteinExistence type="inferred from homology"/>
<feature type="domain" description="Alpha-carbonic anhydrase" evidence="7">
    <location>
        <begin position="23"/>
        <end position="164"/>
    </location>
</feature>
<dbReference type="InterPro" id="IPR041891">
    <property type="entry name" value="Alpha_CA_prokaryot-like"/>
</dbReference>
<evidence type="ECO:0000256" key="2">
    <source>
        <dbReference type="ARBA" id="ARBA00012925"/>
    </source>
</evidence>
<evidence type="ECO:0000256" key="4">
    <source>
        <dbReference type="ARBA" id="ARBA00022833"/>
    </source>
</evidence>
<protein>
    <recommendedName>
        <fullName evidence="2">carbonic anhydrase</fullName>
        <ecNumber evidence="2">4.2.1.1</ecNumber>
    </recommendedName>
</protein>
<comment type="catalytic activity">
    <reaction evidence="6">
        <text>hydrogencarbonate + H(+) = CO2 + H2O</text>
        <dbReference type="Rhea" id="RHEA:10748"/>
        <dbReference type="ChEBI" id="CHEBI:15377"/>
        <dbReference type="ChEBI" id="CHEBI:15378"/>
        <dbReference type="ChEBI" id="CHEBI:16526"/>
        <dbReference type="ChEBI" id="CHEBI:17544"/>
        <dbReference type="EC" id="4.2.1.1"/>
    </reaction>
</comment>
<dbReference type="Gene3D" id="3.10.200.10">
    <property type="entry name" value="Alpha carbonic anhydrase"/>
    <property type="match status" value="1"/>
</dbReference>
<dbReference type="CDD" id="cd03124">
    <property type="entry name" value="alpha_CA_prokaryotic_like"/>
    <property type="match status" value="1"/>
</dbReference>
<evidence type="ECO:0000256" key="5">
    <source>
        <dbReference type="ARBA" id="ARBA00023239"/>
    </source>
</evidence>
<evidence type="ECO:0000313" key="9">
    <source>
        <dbReference type="Proteomes" id="UP000076962"/>
    </source>
</evidence>
<keyword evidence="3" id="KW-0479">Metal-binding</keyword>
<dbReference type="GO" id="GO:0008270">
    <property type="term" value="F:zinc ion binding"/>
    <property type="evidence" value="ECO:0007669"/>
    <property type="project" value="InterPro"/>
</dbReference>
<evidence type="ECO:0000313" key="8">
    <source>
        <dbReference type="EMBL" id="OAD22104.1"/>
    </source>
</evidence>
<dbReference type="InterPro" id="IPR023561">
    <property type="entry name" value="Carbonic_anhydrase_a-class"/>
</dbReference>
<keyword evidence="4" id="KW-0862">Zinc</keyword>
<keyword evidence="9" id="KW-1185">Reference proteome</keyword>
<dbReference type="InterPro" id="IPR001148">
    <property type="entry name" value="CA_dom"/>
</dbReference>
<dbReference type="PROSITE" id="PS51144">
    <property type="entry name" value="ALPHA_CA_2"/>
    <property type="match status" value="1"/>
</dbReference>
<dbReference type="InterPro" id="IPR036398">
    <property type="entry name" value="CA_dom_sf"/>
</dbReference>
<dbReference type="Pfam" id="PF00194">
    <property type="entry name" value="Carb_anhydrase"/>
    <property type="match status" value="1"/>
</dbReference>
<organism evidence="8 9">
    <name type="scientific">Candidatus Thiomargarita nelsonii</name>
    <dbReference type="NCBI Taxonomy" id="1003181"/>
    <lineage>
        <taxon>Bacteria</taxon>
        <taxon>Pseudomonadati</taxon>
        <taxon>Pseudomonadota</taxon>
        <taxon>Gammaproteobacteria</taxon>
        <taxon>Thiotrichales</taxon>
        <taxon>Thiotrichaceae</taxon>
        <taxon>Thiomargarita</taxon>
    </lineage>
</organism>
<dbReference type="GO" id="GO:0004089">
    <property type="term" value="F:carbonate dehydratase activity"/>
    <property type="evidence" value="ECO:0007669"/>
    <property type="project" value="UniProtKB-EC"/>
</dbReference>
<dbReference type="PANTHER" id="PTHR18952:SF265">
    <property type="entry name" value="CARBONIC ANHYDRASE"/>
    <property type="match status" value="1"/>
</dbReference>
<dbReference type="SUPFAM" id="SSF51069">
    <property type="entry name" value="Carbonic anhydrase"/>
    <property type="match status" value="1"/>
</dbReference>
<keyword evidence="5 8" id="KW-0456">Lyase</keyword>
<comment type="similarity">
    <text evidence="1">Belongs to the alpha-carbonic anhydrase family.</text>
</comment>
<dbReference type="PANTHER" id="PTHR18952">
    <property type="entry name" value="CARBONIC ANHYDRASE"/>
    <property type="match status" value="1"/>
</dbReference>
<accession>A0A176S2C7</accession>